<name>A0A2S2PTZ2_SCHGA</name>
<sequence length="145" mass="16640">MTCPPKNYLTLTLYIILIIQSATIRTVEHEALEYVVGYVARRFIHKYPDLGNETSVSLDSSLSTSWTQHITRGHLVTPSDTLMRVAKVMNKYFEEMRGTSLNKNPEEVVSCLIRTRTFVRFNHLNKNIADNAPTVGNKNYFILVF</sequence>
<dbReference type="AlphaFoldDB" id="A0A2S2PTZ2"/>
<gene>
    <name evidence="3" type="ORF">g.133422</name>
</gene>
<evidence type="ECO:0000259" key="2">
    <source>
        <dbReference type="Pfam" id="PF12596"/>
    </source>
</evidence>
<evidence type="ECO:0000256" key="1">
    <source>
        <dbReference type="SAM" id="SignalP"/>
    </source>
</evidence>
<accession>A0A2S2PTZ2</accession>
<feature type="domain" description="Transposable element P transposase-like C-terminal" evidence="2">
    <location>
        <begin position="25"/>
        <end position="55"/>
    </location>
</feature>
<organism evidence="3">
    <name type="scientific">Schizaphis graminum</name>
    <name type="common">Green bug aphid</name>
    <dbReference type="NCBI Taxonomy" id="13262"/>
    <lineage>
        <taxon>Eukaryota</taxon>
        <taxon>Metazoa</taxon>
        <taxon>Ecdysozoa</taxon>
        <taxon>Arthropoda</taxon>
        <taxon>Hexapoda</taxon>
        <taxon>Insecta</taxon>
        <taxon>Pterygota</taxon>
        <taxon>Neoptera</taxon>
        <taxon>Paraneoptera</taxon>
        <taxon>Hemiptera</taxon>
        <taxon>Sternorrhyncha</taxon>
        <taxon>Aphidomorpha</taxon>
        <taxon>Aphidoidea</taxon>
        <taxon>Aphididae</taxon>
        <taxon>Aphidini</taxon>
        <taxon>Schizaphis</taxon>
    </lineage>
</organism>
<dbReference type="EMBL" id="GGMR01020228">
    <property type="protein sequence ID" value="MBY32847.1"/>
    <property type="molecule type" value="Transcribed_RNA"/>
</dbReference>
<reference evidence="3" key="1">
    <citation type="submission" date="2018-04" db="EMBL/GenBank/DDBJ databases">
        <title>Transcriptome of Schizaphis graminum biotype I.</title>
        <authorList>
            <person name="Scully E.D."/>
            <person name="Geib S.M."/>
            <person name="Palmer N.A."/>
            <person name="Koch K."/>
            <person name="Bradshaw J."/>
            <person name="Heng-Moss T."/>
            <person name="Sarath G."/>
        </authorList>
    </citation>
    <scope>NUCLEOTIDE SEQUENCE</scope>
</reference>
<dbReference type="InterPro" id="IPR022242">
    <property type="entry name" value="TNP-like_C"/>
</dbReference>
<dbReference type="Pfam" id="PF12596">
    <property type="entry name" value="Tnp_P_element_C"/>
    <property type="match status" value="1"/>
</dbReference>
<evidence type="ECO:0000313" key="3">
    <source>
        <dbReference type="EMBL" id="MBY32847.1"/>
    </source>
</evidence>
<keyword evidence="1" id="KW-0732">Signal</keyword>
<proteinExistence type="predicted"/>
<protein>
    <recommendedName>
        <fullName evidence="2">Transposable element P transposase-like C-terminal domain-containing protein</fullName>
    </recommendedName>
</protein>
<feature type="signal peptide" evidence="1">
    <location>
        <begin position="1"/>
        <end position="26"/>
    </location>
</feature>
<feature type="chain" id="PRO_5015509110" description="Transposable element P transposase-like C-terminal domain-containing protein" evidence="1">
    <location>
        <begin position="27"/>
        <end position="145"/>
    </location>
</feature>